<feature type="transmembrane region" description="Helical" evidence="1">
    <location>
        <begin position="34"/>
        <end position="52"/>
    </location>
</feature>
<keyword evidence="1" id="KW-0472">Membrane</keyword>
<evidence type="ECO:0000256" key="1">
    <source>
        <dbReference type="SAM" id="Phobius"/>
    </source>
</evidence>
<gene>
    <name evidence="2" type="ORF">ABWK59_30165</name>
</gene>
<protein>
    <recommendedName>
        <fullName evidence="3">Integral membrane protein</fullName>
    </recommendedName>
</protein>
<name>A0AAU8K4A3_9ACTN</name>
<proteinExistence type="predicted"/>
<evidence type="ECO:0000313" key="2">
    <source>
        <dbReference type="EMBL" id="XCM82876.1"/>
    </source>
</evidence>
<dbReference type="EMBL" id="CP159872">
    <property type="protein sequence ID" value="XCM82876.1"/>
    <property type="molecule type" value="Genomic_DNA"/>
</dbReference>
<dbReference type="AlphaFoldDB" id="A0AAU8K4A3"/>
<reference evidence="2" key="1">
    <citation type="submission" date="2024-06" db="EMBL/GenBank/DDBJ databases">
        <title>The genome sequences of Kitasatospora sp. strain HUAS MG31.</title>
        <authorList>
            <person name="Mo P."/>
        </authorList>
    </citation>
    <scope>NUCLEOTIDE SEQUENCE</scope>
    <source>
        <strain evidence="2">HUAS MG31</strain>
    </source>
</reference>
<feature type="transmembrane region" description="Helical" evidence="1">
    <location>
        <begin position="123"/>
        <end position="145"/>
    </location>
</feature>
<keyword evidence="1" id="KW-1133">Transmembrane helix</keyword>
<feature type="transmembrane region" description="Helical" evidence="1">
    <location>
        <begin position="64"/>
        <end position="86"/>
    </location>
</feature>
<keyword evidence="1" id="KW-0812">Transmembrane</keyword>
<organism evidence="2">
    <name type="scientific">Kitasatospora camelliae</name>
    <dbReference type="NCBI Taxonomy" id="3156397"/>
    <lineage>
        <taxon>Bacteria</taxon>
        <taxon>Bacillati</taxon>
        <taxon>Actinomycetota</taxon>
        <taxon>Actinomycetes</taxon>
        <taxon>Kitasatosporales</taxon>
        <taxon>Streptomycetaceae</taxon>
        <taxon>Kitasatospora</taxon>
    </lineage>
</organism>
<accession>A0AAU8K4A3</accession>
<dbReference type="KEGG" id="kcm:ABWK59_30165"/>
<feature type="transmembrane region" description="Helical" evidence="1">
    <location>
        <begin position="93"/>
        <end position="117"/>
    </location>
</feature>
<evidence type="ECO:0008006" key="3">
    <source>
        <dbReference type="Google" id="ProtNLM"/>
    </source>
</evidence>
<dbReference type="RefSeq" id="WP_354643810.1">
    <property type="nucleotide sequence ID" value="NZ_CP159872.1"/>
</dbReference>
<sequence length="154" mass="15842">MSATTFTTPARDARDTGTGRAAAVEAAYRRLRRFLALDAVVTGGNALAYLALPGPIGELLGVSRGVLTEVGAVLLLFAAAVAALAARRRPPAVGAALVVDVNLLWPVLSLVALLAWFSPTAPGLVWIPLQAATVGGFAALQYLALRAVRAAERG</sequence>